<dbReference type="eggNOG" id="ENOG5030RNP">
    <property type="taxonomic scope" value="Bacteria"/>
</dbReference>
<reference evidence="2" key="1">
    <citation type="submission" date="2010-07" db="EMBL/GenBank/DDBJ databases">
        <authorList>
            <person name="Muzny D."/>
            <person name="Qin X."/>
            <person name="Buhay C."/>
            <person name="Dugan-Rocha S."/>
            <person name="Ding Y."/>
            <person name="Chen G."/>
            <person name="Hawes A."/>
            <person name="Holder M."/>
            <person name="Jhangiani S."/>
            <person name="Johnson A."/>
            <person name="Khan Z."/>
            <person name="Li Z."/>
            <person name="Liu W."/>
            <person name="Liu X."/>
            <person name="Perez L."/>
            <person name="Shen H."/>
            <person name="Wang Q."/>
            <person name="Watt J."/>
            <person name="Xi L."/>
            <person name="Xin Y."/>
            <person name="Zhou J."/>
            <person name="Deng J."/>
            <person name="Jiang H."/>
            <person name="Liu Y."/>
            <person name="Qu J."/>
            <person name="Song X.-Z."/>
            <person name="Zhang L."/>
            <person name="Villasana D."/>
            <person name="Johnson A."/>
            <person name="Liu J."/>
            <person name="Liyanage D."/>
            <person name="Lorensuhewa L."/>
            <person name="Robinson T."/>
            <person name="Song A."/>
            <person name="Song B.-B."/>
            <person name="Dinh H."/>
            <person name="Thornton R."/>
            <person name="Coyle M."/>
            <person name="Francisco L."/>
            <person name="Jackson L."/>
            <person name="Javaid M."/>
            <person name="Korchina V."/>
            <person name="Kovar C."/>
            <person name="Mata R."/>
            <person name="Mathew T."/>
            <person name="Ngo R."/>
            <person name="Nguyen L."/>
            <person name="Nguyen N."/>
            <person name="Okwuonu G."/>
            <person name="Ongeri F."/>
            <person name="Pham C."/>
            <person name="Simmons D."/>
            <person name="Wilczek-Boney K."/>
            <person name="Hale W."/>
            <person name="Jakkamsetti A."/>
            <person name="Pham P."/>
            <person name="Ruth R."/>
            <person name="San Lucas F."/>
            <person name="Warren J."/>
            <person name="Zhang J."/>
            <person name="Zhao Z."/>
            <person name="Zhou C."/>
            <person name="Zhu D."/>
            <person name="Lee S."/>
            <person name="Bess C."/>
            <person name="Blankenburg K."/>
            <person name="Forbes L."/>
            <person name="Fu Q."/>
            <person name="Gubbala S."/>
            <person name="Hirani K."/>
            <person name="Jayaseelan J.C."/>
            <person name="Lara F."/>
            <person name="Munidasa M."/>
            <person name="Palculict T."/>
            <person name="Patil S."/>
            <person name="Pu L.-L."/>
            <person name="Saada N."/>
            <person name="Tang L."/>
            <person name="Weissenberger G."/>
            <person name="Zhu Y."/>
            <person name="Hemphill L."/>
            <person name="Shang Y."/>
            <person name="Youmans B."/>
            <person name="Ayvaz T."/>
            <person name="Ross M."/>
            <person name="Santibanez J."/>
            <person name="Aqrawi P."/>
            <person name="Gross S."/>
            <person name="Joshi V."/>
            <person name="Fowler G."/>
            <person name="Nazareth L."/>
            <person name="Reid J."/>
            <person name="Worley K."/>
            <person name="Petrosino J."/>
            <person name="Highlander S."/>
            <person name="Gibbs R."/>
        </authorList>
    </citation>
    <scope>NUCLEOTIDE SEQUENCE [LARGE SCALE GENOMIC DNA]</scope>
    <source>
        <strain evidence="2">ATCC 33861</strain>
    </source>
</reference>
<dbReference type="HOGENOM" id="CLU_133768_0_0_10"/>
<evidence type="ECO:0008006" key="4">
    <source>
        <dbReference type="Google" id="ProtNLM"/>
    </source>
</evidence>
<keyword evidence="1" id="KW-0732">Signal</keyword>
<evidence type="ECO:0000256" key="1">
    <source>
        <dbReference type="SAM" id="SignalP"/>
    </source>
</evidence>
<evidence type="ECO:0000313" key="3">
    <source>
        <dbReference type="Proteomes" id="UP000006258"/>
    </source>
</evidence>
<dbReference type="InterPro" id="IPR011250">
    <property type="entry name" value="OMP/PagP_B-barrel"/>
</dbReference>
<evidence type="ECO:0000313" key="2">
    <source>
        <dbReference type="EMBL" id="EFK57784.1"/>
    </source>
</evidence>
<protein>
    <recommendedName>
        <fullName evidence="4">Outer membrane protein beta-barrel domain-containing protein</fullName>
    </recommendedName>
</protein>
<keyword evidence="3" id="KW-1185">Reference proteome</keyword>
<name>D7VPD7_SPHSI</name>
<dbReference type="AlphaFoldDB" id="D7VPD7"/>
<dbReference type="STRING" id="525373.HMPREF0766_12857"/>
<comment type="caution">
    <text evidence="2">The sequence shown here is derived from an EMBL/GenBank/DDBJ whole genome shotgun (WGS) entry which is preliminary data.</text>
</comment>
<proteinExistence type="predicted"/>
<gene>
    <name evidence="2" type="ORF">HMPREF0766_12857</name>
</gene>
<dbReference type="Proteomes" id="UP000006258">
    <property type="component" value="Unassembled WGS sequence"/>
</dbReference>
<sequence length="173" mass="18844">MQSDDRNLTEKQHNIIMKKLLLSFAAAAVLALGAQEAKAQSPQRAAIGVVFDSPFDAFGVQYKTSFGGTNQGQVQVLFGDNVVGIGADYQYARPFRGTNGLGWYVGVGPQISFIDAGSNDFTAIALRPQAGLEFKIPSAPIGLHVDWKPYWQLNHNSDFDASEFSLGIKYTLR</sequence>
<accession>D7VPD7</accession>
<dbReference type="SUPFAM" id="SSF56925">
    <property type="entry name" value="OMPA-like"/>
    <property type="match status" value="1"/>
</dbReference>
<feature type="chain" id="PRO_5003107485" description="Outer membrane protein beta-barrel domain-containing protein" evidence="1">
    <location>
        <begin position="40"/>
        <end position="173"/>
    </location>
</feature>
<dbReference type="EMBL" id="ACHA02000011">
    <property type="protein sequence ID" value="EFK57784.1"/>
    <property type="molecule type" value="Genomic_DNA"/>
</dbReference>
<feature type="signal peptide" evidence="1">
    <location>
        <begin position="1"/>
        <end position="39"/>
    </location>
</feature>
<organism evidence="2 3">
    <name type="scientific">Sphingobacterium spiritivorum ATCC 33861</name>
    <dbReference type="NCBI Taxonomy" id="525373"/>
    <lineage>
        <taxon>Bacteria</taxon>
        <taxon>Pseudomonadati</taxon>
        <taxon>Bacteroidota</taxon>
        <taxon>Sphingobacteriia</taxon>
        <taxon>Sphingobacteriales</taxon>
        <taxon>Sphingobacteriaceae</taxon>
        <taxon>Sphingobacterium</taxon>
    </lineage>
</organism>